<evidence type="ECO:0000256" key="1">
    <source>
        <dbReference type="ARBA" id="ARBA00011955"/>
    </source>
</evidence>
<evidence type="ECO:0000256" key="11">
    <source>
        <dbReference type="PIRSR" id="PIRSR006268-2"/>
    </source>
</evidence>
<comment type="caution">
    <text evidence="13">The sequence shown here is derived from an EMBL/GenBank/DDBJ whole genome shotgun (WGS) entry which is preliminary data.</text>
</comment>
<dbReference type="GO" id="GO:0016740">
    <property type="term" value="F:transferase activity"/>
    <property type="evidence" value="ECO:0007669"/>
    <property type="project" value="UniProtKB-UniRule"/>
</dbReference>
<dbReference type="Pfam" id="PF02424">
    <property type="entry name" value="ApbE"/>
    <property type="match status" value="1"/>
</dbReference>
<gene>
    <name evidence="13" type="ORF">EV210_1245</name>
</gene>
<comment type="cofactor">
    <cofactor evidence="11">
        <name>Mg(2+)</name>
        <dbReference type="ChEBI" id="CHEBI:18420"/>
    </cofactor>
    <cofactor evidence="11">
        <name>Mn(2+)</name>
        <dbReference type="ChEBI" id="CHEBI:29035"/>
    </cofactor>
    <text evidence="11">Magnesium. Can also use manganese.</text>
</comment>
<comment type="catalytic activity">
    <reaction evidence="9 10 12">
        <text>L-threonyl-[protein] + FAD = FMN-L-threonyl-[protein] + AMP + H(+)</text>
        <dbReference type="Rhea" id="RHEA:36847"/>
        <dbReference type="Rhea" id="RHEA-COMP:11060"/>
        <dbReference type="Rhea" id="RHEA-COMP:11061"/>
        <dbReference type="ChEBI" id="CHEBI:15378"/>
        <dbReference type="ChEBI" id="CHEBI:30013"/>
        <dbReference type="ChEBI" id="CHEBI:57692"/>
        <dbReference type="ChEBI" id="CHEBI:74257"/>
        <dbReference type="ChEBI" id="CHEBI:456215"/>
        <dbReference type="EC" id="2.7.1.180"/>
    </reaction>
</comment>
<dbReference type="PANTHER" id="PTHR30040:SF2">
    <property type="entry name" value="FAD:PROTEIN FMN TRANSFERASE"/>
    <property type="match status" value="1"/>
</dbReference>
<evidence type="ECO:0000256" key="8">
    <source>
        <dbReference type="ARBA" id="ARBA00031306"/>
    </source>
</evidence>
<dbReference type="PIRSF" id="PIRSF006268">
    <property type="entry name" value="ApbE"/>
    <property type="match status" value="1"/>
</dbReference>
<organism evidence="13 14">
    <name type="scientific">Anaerospora hongkongensis</name>
    <dbReference type="NCBI Taxonomy" id="244830"/>
    <lineage>
        <taxon>Bacteria</taxon>
        <taxon>Bacillati</taxon>
        <taxon>Bacillota</taxon>
        <taxon>Negativicutes</taxon>
        <taxon>Selenomonadales</taxon>
        <taxon>Sporomusaceae</taxon>
        <taxon>Anaerospora</taxon>
    </lineage>
</organism>
<evidence type="ECO:0000256" key="6">
    <source>
        <dbReference type="ARBA" id="ARBA00022827"/>
    </source>
</evidence>
<accession>A0A4R1PNA2</accession>
<evidence type="ECO:0000256" key="4">
    <source>
        <dbReference type="ARBA" id="ARBA00022679"/>
    </source>
</evidence>
<proteinExistence type="inferred from homology"/>
<dbReference type="Gene3D" id="3.10.520.10">
    <property type="entry name" value="ApbE-like domains"/>
    <property type="match status" value="1"/>
</dbReference>
<feature type="binding site" evidence="11">
    <location>
        <position position="288"/>
    </location>
    <ligand>
        <name>Mg(2+)</name>
        <dbReference type="ChEBI" id="CHEBI:18420"/>
    </ligand>
</feature>
<keyword evidence="12" id="KW-0997">Cell inner membrane</keyword>
<dbReference type="GO" id="GO:0005886">
    <property type="term" value="C:plasma membrane"/>
    <property type="evidence" value="ECO:0007669"/>
    <property type="project" value="UniProtKB-SubCell"/>
</dbReference>
<evidence type="ECO:0000256" key="3">
    <source>
        <dbReference type="ARBA" id="ARBA00022630"/>
    </source>
</evidence>
<dbReference type="PANTHER" id="PTHR30040">
    <property type="entry name" value="THIAMINE BIOSYNTHESIS LIPOPROTEIN APBE"/>
    <property type="match status" value="1"/>
</dbReference>
<keyword evidence="6 10" id="KW-0274">FAD</keyword>
<evidence type="ECO:0000313" key="13">
    <source>
        <dbReference type="EMBL" id="TCL32147.1"/>
    </source>
</evidence>
<protein>
    <recommendedName>
        <fullName evidence="2 10">FAD:protein FMN transferase</fullName>
        <ecNumber evidence="1 10">2.7.1.180</ecNumber>
    </recommendedName>
    <alternativeName>
        <fullName evidence="8 10">Flavin transferase</fullName>
    </alternativeName>
</protein>
<keyword evidence="14" id="KW-1185">Reference proteome</keyword>
<comment type="similarity">
    <text evidence="10 12">Belongs to the ApbE family.</text>
</comment>
<reference evidence="13 14" key="1">
    <citation type="submission" date="2019-03" db="EMBL/GenBank/DDBJ databases">
        <title>Genomic Encyclopedia of Type Strains, Phase IV (KMG-IV): sequencing the most valuable type-strain genomes for metagenomic binning, comparative biology and taxonomic classification.</title>
        <authorList>
            <person name="Goeker M."/>
        </authorList>
    </citation>
    <scope>NUCLEOTIDE SEQUENCE [LARGE SCALE GENOMIC DNA]</scope>
    <source>
        <strain evidence="13 14">DSM 15969</strain>
    </source>
</reference>
<feature type="binding site" evidence="11">
    <location>
        <position position="175"/>
    </location>
    <ligand>
        <name>Mg(2+)</name>
        <dbReference type="ChEBI" id="CHEBI:18420"/>
    </ligand>
</feature>
<dbReference type="SUPFAM" id="SSF143631">
    <property type="entry name" value="ApbE-like"/>
    <property type="match status" value="1"/>
</dbReference>
<evidence type="ECO:0000313" key="14">
    <source>
        <dbReference type="Proteomes" id="UP000295063"/>
    </source>
</evidence>
<evidence type="ECO:0000256" key="5">
    <source>
        <dbReference type="ARBA" id="ARBA00022723"/>
    </source>
</evidence>
<keyword evidence="12" id="KW-1003">Cell membrane</keyword>
<dbReference type="InterPro" id="IPR024932">
    <property type="entry name" value="ApbE"/>
</dbReference>
<dbReference type="EMBL" id="SLUI01000024">
    <property type="protein sequence ID" value="TCL32147.1"/>
    <property type="molecule type" value="Genomic_DNA"/>
</dbReference>
<dbReference type="OrthoDB" id="9778595at2"/>
<keyword evidence="7 10" id="KW-0460">Magnesium</keyword>
<name>A0A4R1PNA2_9FIRM</name>
<dbReference type="EC" id="2.7.1.180" evidence="1 10"/>
<dbReference type="GO" id="GO:0046872">
    <property type="term" value="F:metal ion binding"/>
    <property type="evidence" value="ECO:0007669"/>
    <property type="project" value="UniProtKB-UniRule"/>
</dbReference>
<dbReference type="InterPro" id="IPR003374">
    <property type="entry name" value="ApbE-like_sf"/>
</dbReference>
<keyword evidence="5 10" id="KW-0479">Metal-binding</keyword>
<evidence type="ECO:0000256" key="9">
    <source>
        <dbReference type="ARBA" id="ARBA00048540"/>
    </source>
</evidence>
<evidence type="ECO:0000256" key="10">
    <source>
        <dbReference type="PIRNR" id="PIRNR006268"/>
    </source>
</evidence>
<keyword evidence="12" id="KW-0732">Signal</keyword>
<dbReference type="PROSITE" id="PS51257">
    <property type="entry name" value="PROKAR_LIPOPROTEIN"/>
    <property type="match status" value="1"/>
</dbReference>
<keyword evidence="12 13" id="KW-0449">Lipoprotein</keyword>
<evidence type="ECO:0000256" key="2">
    <source>
        <dbReference type="ARBA" id="ARBA00016337"/>
    </source>
</evidence>
<dbReference type="Proteomes" id="UP000295063">
    <property type="component" value="Unassembled WGS sequence"/>
</dbReference>
<keyword evidence="3 10" id="KW-0285">Flavoprotein</keyword>
<comment type="subcellular location">
    <subcellularLocation>
        <location evidence="12">Cell inner membrane</location>
        <topology evidence="12">Lipid-anchor</topology>
        <orientation evidence="12">Periplasmic side</orientation>
    </subcellularLocation>
</comment>
<feature type="binding site" evidence="11">
    <location>
        <position position="292"/>
    </location>
    <ligand>
        <name>Mg(2+)</name>
        <dbReference type="ChEBI" id="CHEBI:18420"/>
    </ligand>
</feature>
<evidence type="ECO:0000256" key="12">
    <source>
        <dbReference type="RuleBase" id="RU363002"/>
    </source>
</evidence>
<dbReference type="AlphaFoldDB" id="A0A4R1PNA2"/>
<sequence length="334" mass="36139">MQKRLKRLLLLVIVLSSFAVSGCNQGGIEKPYKESHFLMDTLIEITAYGPQAEKGVKEAFGEFQRMYALADQYDSGSQIAKVNQAAGSSSVAVDADIFAMVEEACQFADKLEGTFDVSVGPLVELWGIGKKGEFVPSDTEITEILPLVNYKLIELDKANQTIYLPKKGMKLDLGGIAKGYAVDKAIAKLQAAGIKSALINAGGTVRVLGTRPDGKPWRIGVQDPRNPDGVIAKLALTGWDTMETSGDYQRFIMKDNVRYAHLFDPRTGKQPREMAAVTMIMNNASQGDIFSTALFVLGVERGLAVLKNFPGVEAIFVTLDGKVITTPGLAGKVE</sequence>
<feature type="chain" id="PRO_5039744792" description="FAD:protein FMN transferase" evidence="12">
    <location>
        <begin position="22"/>
        <end position="334"/>
    </location>
</feature>
<keyword evidence="4 10" id="KW-0808">Transferase</keyword>
<comment type="function">
    <text evidence="12">Flavin transferase that catalyzes the transfer of the FMN moiety of FAD and its covalent binding to the hydroxyl group of a threonine residue in a target flavoprotein.</text>
</comment>
<feature type="signal peptide" evidence="12">
    <location>
        <begin position="1"/>
        <end position="21"/>
    </location>
</feature>
<evidence type="ECO:0000256" key="7">
    <source>
        <dbReference type="ARBA" id="ARBA00022842"/>
    </source>
</evidence>
<dbReference type="RefSeq" id="WP_132083548.1">
    <property type="nucleotide sequence ID" value="NZ_SLUI01000024.1"/>
</dbReference>
<keyword evidence="12" id="KW-0472">Membrane</keyword>